<dbReference type="EMBL" id="CAUYUJ010021099">
    <property type="protein sequence ID" value="CAK0902635.1"/>
    <property type="molecule type" value="Genomic_DNA"/>
</dbReference>
<evidence type="ECO:0000256" key="1">
    <source>
        <dbReference type="SAM" id="SignalP"/>
    </source>
</evidence>
<comment type="caution">
    <text evidence="2">The sequence shown here is derived from an EMBL/GenBank/DDBJ whole genome shotgun (WGS) entry which is preliminary data.</text>
</comment>
<keyword evidence="3" id="KW-1185">Reference proteome</keyword>
<protein>
    <submittedName>
        <fullName evidence="2">Uncharacterized protein</fullName>
    </submittedName>
</protein>
<proteinExistence type="predicted"/>
<dbReference type="Proteomes" id="UP001189429">
    <property type="component" value="Unassembled WGS sequence"/>
</dbReference>
<reference evidence="2" key="1">
    <citation type="submission" date="2023-10" db="EMBL/GenBank/DDBJ databases">
        <authorList>
            <person name="Chen Y."/>
            <person name="Shah S."/>
            <person name="Dougan E. K."/>
            <person name="Thang M."/>
            <person name="Chan C."/>
        </authorList>
    </citation>
    <scope>NUCLEOTIDE SEQUENCE [LARGE SCALE GENOMIC DNA]</scope>
</reference>
<gene>
    <name evidence="2" type="ORF">PCOR1329_LOCUS79204</name>
</gene>
<feature type="signal peptide" evidence="1">
    <location>
        <begin position="1"/>
        <end position="21"/>
    </location>
</feature>
<organism evidence="2 3">
    <name type="scientific">Prorocentrum cordatum</name>
    <dbReference type="NCBI Taxonomy" id="2364126"/>
    <lineage>
        <taxon>Eukaryota</taxon>
        <taxon>Sar</taxon>
        <taxon>Alveolata</taxon>
        <taxon>Dinophyceae</taxon>
        <taxon>Prorocentrales</taxon>
        <taxon>Prorocentraceae</taxon>
        <taxon>Prorocentrum</taxon>
    </lineage>
</organism>
<keyword evidence="1" id="KW-0732">Signal</keyword>
<evidence type="ECO:0000313" key="2">
    <source>
        <dbReference type="EMBL" id="CAK0902635.1"/>
    </source>
</evidence>
<evidence type="ECO:0000313" key="3">
    <source>
        <dbReference type="Proteomes" id="UP001189429"/>
    </source>
</evidence>
<name>A0ABN9XRX8_9DINO</name>
<sequence>MLHVYFSNIFAVVAVVGEACGEPIEYVNGDARRLLITLTGSSALSVSLTMPSAPGEAEEGYGWDPVCAWFNANTSEWTTEGAEIVGSVNESGGDVTCQASTGGSNMAYTGVWIELLLPTTTTTTTRTDYEHNLDDNHHVDHHELVGLRPSPAAEPVLARAVELLLGPGQTPAPRTRPAWSSRRTTRAWCSAQKAARTPRS</sequence>
<accession>A0ABN9XRX8</accession>
<feature type="chain" id="PRO_5045471242" evidence="1">
    <location>
        <begin position="22"/>
        <end position="200"/>
    </location>
</feature>